<evidence type="ECO:0000256" key="6">
    <source>
        <dbReference type="SAM" id="MobiDB-lite"/>
    </source>
</evidence>
<dbReference type="SMART" id="SM00245">
    <property type="entry name" value="TSPc"/>
    <property type="match status" value="1"/>
</dbReference>
<comment type="similarity">
    <text evidence="1 5">Belongs to the peptidase S41A family.</text>
</comment>
<dbReference type="Proteomes" id="UP000092884">
    <property type="component" value="Chromosome"/>
</dbReference>
<dbReference type="Pfam" id="PF03572">
    <property type="entry name" value="Peptidase_S41"/>
    <property type="match status" value="1"/>
</dbReference>
<dbReference type="NCBIfam" id="TIGR00225">
    <property type="entry name" value="prc"/>
    <property type="match status" value="1"/>
</dbReference>
<evidence type="ECO:0000256" key="1">
    <source>
        <dbReference type="ARBA" id="ARBA00009179"/>
    </source>
</evidence>
<evidence type="ECO:0000256" key="4">
    <source>
        <dbReference type="ARBA" id="ARBA00022825"/>
    </source>
</evidence>
<dbReference type="CDD" id="cd06782">
    <property type="entry name" value="cpPDZ_CPP-like"/>
    <property type="match status" value="1"/>
</dbReference>
<dbReference type="InterPro" id="IPR001478">
    <property type="entry name" value="PDZ"/>
</dbReference>
<dbReference type="STRING" id="222136.BBW65_00745"/>
<dbReference type="GO" id="GO:0007165">
    <property type="term" value="P:signal transduction"/>
    <property type="evidence" value="ECO:0007669"/>
    <property type="project" value="TreeGrafter"/>
</dbReference>
<dbReference type="InterPro" id="IPR055210">
    <property type="entry name" value="CtpA/B_N"/>
</dbReference>
<evidence type="ECO:0000256" key="2">
    <source>
        <dbReference type="ARBA" id="ARBA00022670"/>
    </source>
</evidence>
<dbReference type="PROSITE" id="PS50106">
    <property type="entry name" value="PDZ"/>
    <property type="match status" value="1"/>
</dbReference>
<dbReference type="CDD" id="cd07560">
    <property type="entry name" value="Peptidase_S41_CPP"/>
    <property type="match status" value="1"/>
</dbReference>
<evidence type="ECO:0000313" key="9">
    <source>
        <dbReference type="Proteomes" id="UP000092884"/>
    </source>
</evidence>
<dbReference type="GO" id="GO:0008236">
    <property type="term" value="F:serine-type peptidase activity"/>
    <property type="evidence" value="ECO:0007669"/>
    <property type="project" value="UniProtKB-KW"/>
</dbReference>
<organism evidence="8 9">
    <name type="scientific">Helicobacter enhydrae</name>
    <dbReference type="NCBI Taxonomy" id="222136"/>
    <lineage>
        <taxon>Bacteria</taxon>
        <taxon>Pseudomonadati</taxon>
        <taxon>Campylobacterota</taxon>
        <taxon>Epsilonproteobacteria</taxon>
        <taxon>Campylobacterales</taxon>
        <taxon>Helicobacteraceae</taxon>
        <taxon>Helicobacter</taxon>
    </lineage>
</organism>
<dbReference type="RefSeq" id="WP_066341716.1">
    <property type="nucleotide sequence ID" value="NZ_CP016503.1"/>
</dbReference>
<dbReference type="OrthoDB" id="9812068at2"/>
<accession>A0A1B1U7F4</accession>
<dbReference type="InterPro" id="IPR029045">
    <property type="entry name" value="ClpP/crotonase-like_dom_sf"/>
</dbReference>
<dbReference type="Gene3D" id="3.30.750.44">
    <property type="match status" value="1"/>
</dbReference>
<feature type="region of interest" description="Disordered" evidence="6">
    <location>
        <begin position="401"/>
        <end position="429"/>
    </location>
</feature>
<dbReference type="InterPro" id="IPR041489">
    <property type="entry name" value="PDZ_6"/>
</dbReference>
<dbReference type="SMART" id="SM00228">
    <property type="entry name" value="PDZ"/>
    <property type="match status" value="1"/>
</dbReference>
<dbReference type="Pfam" id="PF17820">
    <property type="entry name" value="PDZ_6"/>
    <property type="match status" value="1"/>
</dbReference>
<evidence type="ECO:0000313" key="8">
    <source>
        <dbReference type="EMBL" id="ANV98708.1"/>
    </source>
</evidence>
<dbReference type="Gene3D" id="3.90.226.10">
    <property type="entry name" value="2-enoyl-CoA Hydratase, Chain A, domain 1"/>
    <property type="match status" value="1"/>
</dbReference>
<dbReference type="AlphaFoldDB" id="A0A1B1U7F4"/>
<keyword evidence="2 5" id="KW-0645">Protease</keyword>
<sequence length="450" mass="49364">MLNKFRAVAGLGLCVGILMVGLNAVQEDKAKSGEQKQVKQDLIDDKTESSNRLEPYKKLRKVIYLVEHGYVDEVTLEEIVDKAIDGLLSNLDAHSAYLDEKKFRDLKDQTEGEFSGIGITLGMKDGALTIIAPLDESPAYKAGLKSGDIILKINDKSTLNMNIGDAVNLMRGKRGTPLQLTIYRQGESKPIIKELKRDTIKVDSVTGRKVEGTNFYYIRISSFDKNVTSSVEKILKKAGKIDGLILDLRNNPGGLLDQAVKLSDLFIKDGVIVSQKGRSREENIEFRADGKAPYAELPLVVLVNGGSASASEIVAGALQDHKRAVLVGEQTFGKGSVQVFRPLGEKDGLKLTTAKYYLPSGRTIQAVGIKPDIEAHYGAVPQANNGFEIKEADLRKHLESELDKVENKKGTKKDKSKTSDKNLLKNEQIMQDNQLKSGIDTLKALGVLKQ</sequence>
<keyword evidence="9" id="KW-1185">Reference proteome</keyword>
<gene>
    <name evidence="8" type="ORF">BBW65_00745</name>
</gene>
<protein>
    <submittedName>
        <fullName evidence="8">Peptidase S41</fullName>
    </submittedName>
</protein>
<dbReference type="Gene3D" id="2.30.42.10">
    <property type="match status" value="1"/>
</dbReference>
<dbReference type="GO" id="GO:0006508">
    <property type="term" value="P:proteolysis"/>
    <property type="evidence" value="ECO:0007669"/>
    <property type="project" value="UniProtKB-KW"/>
</dbReference>
<dbReference type="GO" id="GO:0004175">
    <property type="term" value="F:endopeptidase activity"/>
    <property type="evidence" value="ECO:0007669"/>
    <property type="project" value="TreeGrafter"/>
</dbReference>
<dbReference type="SUPFAM" id="SSF50156">
    <property type="entry name" value="PDZ domain-like"/>
    <property type="match status" value="1"/>
</dbReference>
<dbReference type="InterPro" id="IPR005151">
    <property type="entry name" value="Tail-specific_protease"/>
</dbReference>
<dbReference type="SUPFAM" id="SSF52096">
    <property type="entry name" value="ClpP/crotonase"/>
    <property type="match status" value="1"/>
</dbReference>
<evidence type="ECO:0000256" key="3">
    <source>
        <dbReference type="ARBA" id="ARBA00022801"/>
    </source>
</evidence>
<dbReference type="FunFam" id="3.90.226.10:FF:000029">
    <property type="entry name" value="Peptidase, S41 family"/>
    <property type="match status" value="1"/>
</dbReference>
<feature type="domain" description="PDZ" evidence="7">
    <location>
        <begin position="103"/>
        <end position="171"/>
    </location>
</feature>
<evidence type="ECO:0000259" key="7">
    <source>
        <dbReference type="PROSITE" id="PS50106"/>
    </source>
</evidence>
<name>A0A1B1U7F4_9HELI</name>
<dbReference type="InterPro" id="IPR036034">
    <property type="entry name" value="PDZ_sf"/>
</dbReference>
<dbReference type="GO" id="GO:0030288">
    <property type="term" value="C:outer membrane-bounded periplasmic space"/>
    <property type="evidence" value="ECO:0007669"/>
    <property type="project" value="TreeGrafter"/>
</dbReference>
<dbReference type="EMBL" id="CP016503">
    <property type="protein sequence ID" value="ANV98708.1"/>
    <property type="molecule type" value="Genomic_DNA"/>
</dbReference>
<dbReference type="PANTHER" id="PTHR32060">
    <property type="entry name" value="TAIL-SPECIFIC PROTEASE"/>
    <property type="match status" value="1"/>
</dbReference>
<keyword evidence="3 5" id="KW-0378">Hydrolase</keyword>
<keyword evidence="4 5" id="KW-0720">Serine protease</keyword>
<dbReference type="FunFam" id="2.30.42.10:FF:000063">
    <property type="entry name" value="Peptidase, S41 family"/>
    <property type="match status" value="1"/>
</dbReference>
<evidence type="ECO:0000256" key="5">
    <source>
        <dbReference type="RuleBase" id="RU004404"/>
    </source>
</evidence>
<dbReference type="KEGG" id="het:BBW65_00745"/>
<proteinExistence type="inferred from homology"/>
<dbReference type="Pfam" id="PF22694">
    <property type="entry name" value="CtpB_N-like"/>
    <property type="match status" value="1"/>
</dbReference>
<dbReference type="InterPro" id="IPR004447">
    <property type="entry name" value="Peptidase_S41A"/>
</dbReference>
<dbReference type="PANTHER" id="PTHR32060:SF30">
    <property type="entry name" value="CARBOXY-TERMINAL PROCESSING PROTEASE CTPA"/>
    <property type="match status" value="1"/>
</dbReference>
<reference evidence="9" key="1">
    <citation type="submission" date="2016-07" db="EMBL/GenBank/DDBJ databases">
        <authorList>
            <person name="Florea S."/>
            <person name="Webb J.S."/>
            <person name="Jaromczyk J."/>
            <person name="Schardl C.L."/>
        </authorList>
    </citation>
    <scope>NUCLEOTIDE SEQUENCE [LARGE SCALE GENOMIC DNA]</scope>
    <source>
        <strain evidence="9">MIT 01-6242</strain>
    </source>
</reference>